<evidence type="ECO:0000313" key="2">
    <source>
        <dbReference type="Proteomes" id="UP000061468"/>
    </source>
</evidence>
<gene>
    <name evidence="1" type="ORF">AV942_08730</name>
</gene>
<sequence length="1405" mass="151909">MAFFDFTGANGSPIPDFFTQEAGTPEIRNNRLTLSEVTTASRWAVSYPANIADTQSVQVINGADDTTGLWYLRYLDIDNNVAVLFVYSSNEVRLIQFDNGNYLALEAVDFTLSPDTVYTCDAVTTDDRIIISVNGTEIINKATTKFNTATKSALGGGADSVELAFDNLLTTPAVGTKPTITDSGDQNLTVFKNGAIPSFTITATDAEDGDITDRIVGSVNSLDLSETGTQVIAYSVTDTDGNRATYDKTFTIITKPTLKLPIEVRNPLELKVGQTFTLPLARYHNPDRFDYGNVVGTGWNGTDTAGSQVITYEYDGGNGYVADPIELVVNVVPVPDVADPYPFSMLQEYVGDKVTVDGYELTYFENAFGTAFGYGFDGGQTVNSTGIKNATNNSTEPKEVALITLPFDTAALAKRITVFARIDLSEPVPNSEIQLGFSKIRNAEKFRLKASYGSGRSRTLEFNMLPTDAEHFRIGLIGNGNDPEGFINSHNDYFNVSLTNEVHIPVYIKFGNDNGGVTLSNCTVYAVVGPSAFNRDNGFLDSRERVDLLPFSTKDPLNTPLPSNVVVRPPVMTYNRNVQNFDHFSITAGSDIATVGQTDGVRVGDMVMIFRQTHSVISGTPSFESEGGRLGAVQTVRTQEQLGIDVRVAEVIDGTTLRLSKPAKVTYKSSDDPVDYLKRFYGLVALTAENASILIGDENDSWSVSQITGKEYSGSRAVAYAGQKQVYYVKSTDPIERFNYSRLVEPNTWLFPIPSDADTTSTFGEAIDDGWFEMPTPVEFDGTFNNANNADRNTIFIMPNKRYAVSVYLANPKDENGHYSCGRVTAFDLSKYSIPDILFKENLKDGGESTSTRASSISMAAGYIRNEEADAIRYSGYDTDAKIDADMERARNAIPHAITYVPASPVLQSQNYIDDNGNTVAYFSHESYVIQPIVVNGGTGYQVGDVLYLGCANVLDTVEFTRFAVQAVDSSGAIIKVFTTHTGQHKLNCASANHAPYKTSGSGTGAVFDTSTYITQNTARLKSAAYPATIIDGDAHISLYAGSNPMGGVCTINPDIDLHNDFKTKIKARIAVSGQPELSDSYEFYAILCAIEKYGLIPCDTSTGTSVMFALDENMSDEQRSAFMNNAGSVYRNPAALRRYLVPVDNYTPTHGLTNQDLIPELSIEGDNGLLVSNDWTDIGAHAYSRLYGDLRVTADPAVDRSDTRLQLLNYQLTDPSGNQSNVATRSVQLRAVSSNPPIASGGQDLSVEAGETVILDGSTSLPGDNPIAGYLWEQIGGDSVAITGATTATAEFVSPTTPNDQTLIFKLTVTDSAGVIDTDNVNVRVAGRDIESTLNVMLSNIPDGTYDTRVIDAVNGTLPFFGPKIWVGGTATFTLTGVEVGTNCEVFALKPNDLPAGGVRGVTE</sequence>
<organism evidence="1 2">
    <name type="scientific">Alteromonas mediterranea</name>
    <dbReference type="NCBI Taxonomy" id="314275"/>
    <lineage>
        <taxon>Bacteria</taxon>
        <taxon>Pseudomonadati</taxon>
        <taxon>Pseudomonadota</taxon>
        <taxon>Gammaproteobacteria</taxon>
        <taxon>Alteromonadales</taxon>
        <taxon>Alteromonadaceae</taxon>
        <taxon>Alteromonas/Salinimonas group</taxon>
        <taxon>Alteromonas</taxon>
    </lineage>
</organism>
<protein>
    <recommendedName>
        <fullName evidence="3">HYR domain-containing protein</fullName>
    </recommendedName>
</protein>
<accession>A0AAC8XK16</accession>
<dbReference type="SUPFAM" id="SSF49299">
    <property type="entry name" value="PKD domain"/>
    <property type="match status" value="1"/>
</dbReference>
<dbReference type="EMBL" id="CP013928">
    <property type="protein sequence ID" value="AMJ78371.1"/>
    <property type="molecule type" value="Genomic_DNA"/>
</dbReference>
<dbReference type="Gene3D" id="2.60.120.560">
    <property type="entry name" value="Exo-inulinase, domain 1"/>
    <property type="match status" value="1"/>
</dbReference>
<dbReference type="InterPro" id="IPR013783">
    <property type="entry name" value="Ig-like_fold"/>
</dbReference>
<dbReference type="InterPro" id="IPR035986">
    <property type="entry name" value="PKD_dom_sf"/>
</dbReference>
<dbReference type="Pfam" id="PF22352">
    <property type="entry name" value="K319L-like_PKD"/>
    <property type="match status" value="1"/>
</dbReference>
<dbReference type="Proteomes" id="UP000061468">
    <property type="component" value="Chromosome"/>
</dbReference>
<dbReference type="RefSeq" id="WP_015067007.1">
    <property type="nucleotide sequence ID" value="NZ_CP013928.1"/>
</dbReference>
<name>A0AAC8XK16_9ALTE</name>
<evidence type="ECO:0008006" key="3">
    <source>
        <dbReference type="Google" id="ProtNLM"/>
    </source>
</evidence>
<dbReference type="Gene3D" id="2.60.40.10">
    <property type="entry name" value="Immunoglobulins"/>
    <property type="match status" value="2"/>
</dbReference>
<evidence type="ECO:0000313" key="1">
    <source>
        <dbReference type="EMBL" id="AMJ78371.1"/>
    </source>
</evidence>
<proteinExistence type="predicted"/>
<reference evidence="1 2" key="1">
    <citation type="submission" date="2015-12" db="EMBL/GenBank/DDBJ databases">
        <title>Intraspecies pangenome expansion in the marine bacterium Alteromonas.</title>
        <authorList>
            <person name="Lopez-Perez M."/>
            <person name="Rodriguez-Valera F."/>
        </authorList>
    </citation>
    <scope>NUCLEOTIDE SEQUENCE [LARGE SCALE GENOMIC DNA]</scope>
    <source>
        <strain evidence="1 2">UM8</strain>
    </source>
</reference>